<proteinExistence type="predicted"/>
<dbReference type="EMBL" id="AMZH03016722">
    <property type="protein sequence ID" value="RRT44062.1"/>
    <property type="molecule type" value="Genomic_DNA"/>
</dbReference>
<protein>
    <submittedName>
        <fullName evidence="2">Uncharacterized protein</fullName>
    </submittedName>
</protein>
<comment type="caution">
    <text evidence="2">The sequence shown here is derived from an EMBL/GenBank/DDBJ whole genome shotgun (WGS) entry which is preliminary data.</text>
</comment>
<feature type="region of interest" description="Disordered" evidence="1">
    <location>
        <begin position="1"/>
        <end position="50"/>
    </location>
</feature>
<gene>
    <name evidence="2" type="ORF">B296_00055972</name>
</gene>
<evidence type="ECO:0000313" key="3">
    <source>
        <dbReference type="Proteomes" id="UP000287651"/>
    </source>
</evidence>
<name>A0A426XX67_ENSVE</name>
<evidence type="ECO:0000256" key="1">
    <source>
        <dbReference type="SAM" id="MobiDB-lite"/>
    </source>
</evidence>
<organism evidence="2 3">
    <name type="scientific">Ensete ventricosum</name>
    <name type="common">Abyssinian banana</name>
    <name type="synonym">Musa ensete</name>
    <dbReference type="NCBI Taxonomy" id="4639"/>
    <lineage>
        <taxon>Eukaryota</taxon>
        <taxon>Viridiplantae</taxon>
        <taxon>Streptophyta</taxon>
        <taxon>Embryophyta</taxon>
        <taxon>Tracheophyta</taxon>
        <taxon>Spermatophyta</taxon>
        <taxon>Magnoliopsida</taxon>
        <taxon>Liliopsida</taxon>
        <taxon>Zingiberales</taxon>
        <taxon>Musaceae</taxon>
        <taxon>Ensete</taxon>
    </lineage>
</organism>
<accession>A0A426XX67</accession>
<dbReference type="AlphaFoldDB" id="A0A426XX67"/>
<sequence>MTDRADNGPAQSIRAPTSSVVTSTSEVELIGRTPRQPHSHVSRTTTHASNAAWRATTSRYTSASVLIDLPYMATSPEVSAEVM</sequence>
<feature type="compositionally biased region" description="Low complexity" evidence="1">
    <location>
        <begin position="17"/>
        <end position="28"/>
    </location>
</feature>
<reference evidence="2 3" key="1">
    <citation type="journal article" date="2014" name="Agronomy (Basel)">
        <title>A Draft Genome Sequence for Ensete ventricosum, the Drought-Tolerant Tree Against Hunger.</title>
        <authorList>
            <person name="Harrison J."/>
            <person name="Moore K.A."/>
            <person name="Paszkiewicz K."/>
            <person name="Jones T."/>
            <person name="Grant M."/>
            <person name="Ambacheew D."/>
            <person name="Muzemil S."/>
            <person name="Studholme D.J."/>
        </authorList>
    </citation>
    <scope>NUCLEOTIDE SEQUENCE [LARGE SCALE GENOMIC DNA]</scope>
</reference>
<dbReference type="Proteomes" id="UP000287651">
    <property type="component" value="Unassembled WGS sequence"/>
</dbReference>
<evidence type="ECO:0000313" key="2">
    <source>
        <dbReference type="EMBL" id="RRT44062.1"/>
    </source>
</evidence>